<keyword evidence="3" id="KW-1185">Reference proteome</keyword>
<dbReference type="AlphaFoldDB" id="A0A9X4AII4"/>
<dbReference type="RefSeq" id="WP_259872458.1">
    <property type="nucleotide sequence ID" value="NZ_JAMQJZ010000007.1"/>
</dbReference>
<evidence type="ECO:0000313" key="3">
    <source>
        <dbReference type="Proteomes" id="UP001145072"/>
    </source>
</evidence>
<reference evidence="2" key="1">
    <citation type="submission" date="2022-06" db="EMBL/GenBank/DDBJ databases">
        <title>Aquibacillus sp. a new bacterium isolated from soil saline samples.</title>
        <authorList>
            <person name="Galisteo C."/>
            <person name="De La Haba R."/>
            <person name="Sanchez-Porro C."/>
            <person name="Ventosa A."/>
        </authorList>
    </citation>
    <scope>NUCLEOTIDE SEQUENCE</scope>
    <source>
        <strain evidence="2">JCM 12387</strain>
    </source>
</reference>
<keyword evidence="1" id="KW-0472">Membrane</keyword>
<feature type="transmembrane region" description="Helical" evidence="1">
    <location>
        <begin position="30"/>
        <end position="50"/>
    </location>
</feature>
<keyword evidence="1" id="KW-0812">Transmembrane</keyword>
<gene>
    <name evidence="2" type="ORF">NC661_10380</name>
</gene>
<organism evidence="2 3">
    <name type="scientific">Aquibacillus koreensis</name>
    <dbReference type="NCBI Taxonomy" id="279446"/>
    <lineage>
        <taxon>Bacteria</taxon>
        <taxon>Bacillati</taxon>
        <taxon>Bacillota</taxon>
        <taxon>Bacilli</taxon>
        <taxon>Bacillales</taxon>
        <taxon>Bacillaceae</taxon>
        <taxon>Aquibacillus</taxon>
    </lineage>
</organism>
<comment type="caution">
    <text evidence="2">The sequence shown here is derived from an EMBL/GenBank/DDBJ whole genome shotgun (WGS) entry which is preliminary data.</text>
</comment>
<name>A0A9X4AII4_9BACI</name>
<feature type="transmembrane region" description="Helical" evidence="1">
    <location>
        <begin position="5"/>
        <end position="24"/>
    </location>
</feature>
<proteinExistence type="predicted"/>
<protein>
    <submittedName>
        <fullName evidence="2">Uncharacterized protein</fullName>
    </submittedName>
</protein>
<evidence type="ECO:0000256" key="1">
    <source>
        <dbReference type="SAM" id="Phobius"/>
    </source>
</evidence>
<sequence>MRTNILNVICAGIFFGLFIIGMVFAEEMKWLVSVGILGLSGFIFFIYRIVSLLKTKRT</sequence>
<accession>A0A9X4AII4</accession>
<dbReference type="EMBL" id="JAMQJZ010000007">
    <property type="protein sequence ID" value="MDC3420774.1"/>
    <property type="molecule type" value="Genomic_DNA"/>
</dbReference>
<dbReference type="Proteomes" id="UP001145072">
    <property type="component" value="Unassembled WGS sequence"/>
</dbReference>
<keyword evidence="1" id="KW-1133">Transmembrane helix</keyword>
<evidence type="ECO:0000313" key="2">
    <source>
        <dbReference type="EMBL" id="MDC3420774.1"/>
    </source>
</evidence>